<proteinExistence type="predicted"/>
<evidence type="ECO:0000313" key="4">
    <source>
        <dbReference type="Proteomes" id="UP000204551"/>
    </source>
</evidence>
<evidence type="ECO:0000256" key="2">
    <source>
        <dbReference type="SAM" id="SignalP"/>
    </source>
</evidence>
<dbReference type="eggNOG" id="ENOG502Z8ZW">
    <property type="taxonomic scope" value="Bacteria"/>
</dbReference>
<organism evidence="3 4">
    <name type="scientific">Arenibacter algicola</name>
    <dbReference type="NCBI Taxonomy" id="616991"/>
    <lineage>
        <taxon>Bacteria</taxon>
        <taxon>Pseudomonadati</taxon>
        <taxon>Bacteroidota</taxon>
        <taxon>Flavobacteriia</taxon>
        <taxon>Flavobacteriales</taxon>
        <taxon>Flavobacteriaceae</taxon>
        <taxon>Arenibacter</taxon>
    </lineage>
</organism>
<dbReference type="RefSeq" id="WP_093977017.1">
    <property type="nucleotide sequence ID" value="NZ_CP022515.1"/>
</dbReference>
<dbReference type="EMBL" id="CP022515">
    <property type="protein sequence ID" value="ASO03866.1"/>
    <property type="molecule type" value="Genomic_DNA"/>
</dbReference>
<gene>
    <name evidence="3" type="ORF">AREALGSMS7_00370</name>
</gene>
<feature type="compositionally biased region" description="Gly residues" evidence="1">
    <location>
        <begin position="267"/>
        <end position="282"/>
    </location>
</feature>
<evidence type="ECO:0008006" key="5">
    <source>
        <dbReference type="Google" id="ProtNLM"/>
    </source>
</evidence>
<evidence type="ECO:0000256" key="1">
    <source>
        <dbReference type="SAM" id="MobiDB-lite"/>
    </source>
</evidence>
<feature type="chain" id="PRO_5012668538" description="GLPGLI family protein" evidence="2">
    <location>
        <begin position="21"/>
        <end position="282"/>
    </location>
</feature>
<name>A0A221URZ1_9FLAO</name>
<dbReference type="InterPro" id="IPR005901">
    <property type="entry name" value="GLPGLI"/>
</dbReference>
<dbReference type="AlphaFoldDB" id="A0A221URZ1"/>
<accession>A0A221URZ1</accession>
<evidence type="ECO:0000313" key="3">
    <source>
        <dbReference type="EMBL" id="ASO03866.1"/>
    </source>
</evidence>
<dbReference type="KEGG" id="aalg:AREALGSMS7_00370"/>
<dbReference type="Proteomes" id="UP000204551">
    <property type="component" value="Chromosome"/>
</dbReference>
<dbReference type="NCBIfam" id="TIGR01200">
    <property type="entry name" value="GLPGLI"/>
    <property type="match status" value="1"/>
</dbReference>
<sequence>MKNFYFFFLMLFASHFGIYAQDFQGEATYFSKTTVNMDFGGRQIPEDRKKEIIQRMKEANERTYILTFDKSTSIYKEEERLEQPGNQGGGGRFGMMSGAGGDYYKDVRDGRYLVKNELFGKIFLVDDKLPILEWKLGGETKQIGNYTAFKATATRTIKRPNMRAIFRRGGDNDENKEEEFTEKEIEITAWYAPDVPVNQGPGEYWGLPGLILEVKDDVTVILCTKLVLNPTEKKEIKAPSKGKTVTQEEYDKISKDKMAEMRENFRRGGGGGGNRGGGGGRP</sequence>
<dbReference type="STRING" id="616991.GCA_000733925_03523"/>
<dbReference type="Pfam" id="PF09697">
    <property type="entry name" value="Porph_ging"/>
    <property type="match status" value="1"/>
</dbReference>
<feature type="compositionally biased region" description="Basic and acidic residues" evidence="1">
    <location>
        <begin position="249"/>
        <end position="266"/>
    </location>
</feature>
<reference evidence="3 4" key="1">
    <citation type="submission" date="2017-07" db="EMBL/GenBank/DDBJ databases">
        <title>Genome Sequence of Arenibacter algicola Strain SMS7 Isolated from a culture of the Diatom Skeletonema marinoi.</title>
        <authorList>
            <person name="Topel M."/>
            <person name="Pinder M.I.M."/>
            <person name="Johansson O.N."/>
            <person name="Kourtchenko O."/>
            <person name="Godhe A."/>
            <person name="Clarke A.K."/>
        </authorList>
    </citation>
    <scope>NUCLEOTIDE SEQUENCE [LARGE SCALE GENOMIC DNA]</scope>
    <source>
        <strain evidence="3 4">SMS7</strain>
    </source>
</reference>
<keyword evidence="2" id="KW-0732">Signal</keyword>
<feature type="signal peptide" evidence="2">
    <location>
        <begin position="1"/>
        <end position="20"/>
    </location>
</feature>
<protein>
    <recommendedName>
        <fullName evidence="5">GLPGLI family protein</fullName>
    </recommendedName>
</protein>
<feature type="region of interest" description="Disordered" evidence="1">
    <location>
        <begin position="236"/>
        <end position="282"/>
    </location>
</feature>